<keyword evidence="6" id="KW-1185">Reference proteome</keyword>
<feature type="compositionally biased region" description="Basic and acidic residues" evidence="3">
    <location>
        <begin position="97"/>
        <end position="108"/>
    </location>
</feature>
<dbReference type="CDD" id="cd02987">
    <property type="entry name" value="Phd_like_Phd"/>
    <property type="match status" value="1"/>
</dbReference>
<dbReference type="OrthoDB" id="70588at2759"/>
<proteinExistence type="inferred from homology"/>
<dbReference type="InterPro" id="IPR024253">
    <property type="entry name" value="Phosducin_thioredoxin-like_dom"/>
</dbReference>
<evidence type="ECO:0000256" key="1">
    <source>
        <dbReference type="ARBA" id="ARBA00009686"/>
    </source>
</evidence>
<reference evidence="5" key="1">
    <citation type="journal article" date="2020" name="Fungal Divers.">
        <title>Resolving the Mortierellaceae phylogeny through synthesis of multi-gene phylogenetics and phylogenomics.</title>
        <authorList>
            <person name="Vandepol N."/>
            <person name="Liber J."/>
            <person name="Desiro A."/>
            <person name="Na H."/>
            <person name="Kennedy M."/>
            <person name="Barry K."/>
            <person name="Grigoriev I.V."/>
            <person name="Miller A.N."/>
            <person name="O'Donnell K."/>
            <person name="Stajich J.E."/>
            <person name="Bonito G."/>
        </authorList>
    </citation>
    <scope>NUCLEOTIDE SEQUENCE</scope>
    <source>
        <strain evidence="5">MES-2147</strain>
    </source>
</reference>
<dbReference type="InterPro" id="IPR036249">
    <property type="entry name" value="Thioredoxin-like_sf"/>
</dbReference>
<feature type="compositionally biased region" description="Polar residues" evidence="3">
    <location>
        <begin position="29"/>
        <end position="44"/>
    </location>
</feature>
<dbReference type="PANTHER" id="PTHR46052">
    <property type="entry name" value="PHOSDUCIN-LIKE PROTEIN"/>
    <property type="match status" value="1"/>
</dbReference>
<dbReference type="Gene3D" id="1.10.168.10">
    <property type="entry name" value="Phosducin, domain 2"/>
    <property type="match status" value="1"/>
</dbReference>
<dbReference type="Pfam" id="PF02114">
    <property type="entry name" value="Phosducin"/>
    <property type="match status" value="1"/>
</dbReference>
<feature type="region of interest" description="Disordered" evidence="3">
    <location>
        <begin position="1"/>
        <end position="147"/>
    </location>
</feature>
<keyword evidence="2" id="KW-0597">Phosphoprotein</keyword>
<dbReference type="EMBL" id="JAAAHW010003647">
    <property type="protein sequence ID" value="KAF9981886.1"/>
    <property type="molecule type" value="Genomic_DNA"/>
</dbReference>
<feature type="compositionally biased region" description="Basic and acidic residues" evidence="3">
    <location>
        <begin position="68"/>
        <end position="79"/>
    </location>
</feature>
<evidence type="ECO:0000259" key="4">
    <source>
        <dbReference type="Pfam" id="PF02114"/>
    </source>
</evidence>
<evidence type="ECO:0000313" key="5">
    <source>
        <dbReference type="EMBL" id="KAF9981886.1"/>
    </source>
</evidence>
<evidence type="ECO:0000256" key="3">
    <source>
        <dbReference type="SAM" id="MobiDB-lite"/>
    </source>
</evidence>
<evidence type="ECO:0000313" key="6">
    <source>
        <dbReference type="Proteomes" id="UP000749646"/>
    </source>
</evidence>
<organism evidence="5 6">
    <name type="scientific">Modicella reniformis</name>
    <dbReference type="NCBI Taxonomy" id="1440133"/>
    <lineage>
        <taxon>Eukaryota</taxon>
        <taxon>Fungi</taxon>
        <taxon>Fungi incertae sedis</taxon>
        <taxon>Mucoromycota</taxon>
        <taxon>Mortierellomycotina</taxon>
        <taxon>Mortierellomycetes</taxon>
        <taxon>Mortierellales</taxon>
        <taxon>Mortierellaceae</taxon>
        <taxon>Modicella</taxon>
    </lineage>
</organism>
<gene>
    <name evidence="5" type="ORF">BGZ65_003467</name>
</gene>
<dbReference type="Gene3D" id="3.40.30.10">
    <property type="entry name" value="Glutaredoxin"/>
    <property type="match status" value="1"/>
</dbReference>
<dbReference type="PANTHER" id="PTHR46052:SF1">
    <property type="entry name" value="PHOSDUCIN-LIKE PROTEIN"/>
    <property type="match status" value="1"/>
</dbReference>
<comment type="caution">
    <text evidence="5">The sequence shown here is derived from an EMBL/GenBank/DDBJ whole genome shotgun (WGS) entry which is preliminary data.</text>
</comment>
<dbReference type="PRINTS" id="PR00677">
    <property type="entry name" value="PHOSDUCIN"/>
</dbReference>
<sequence>MALEEAKLMGLDLIPDPERNGNAPRNHRSTATNAASTSNYYHNWSSSDNDSGSDSESEAHARTPLTKGGKDKDKSSKDQDCDDEEEAYDALEAGGLTDREIDRLDGKTSTRLGRSKGGGGGPSGPSGITGGYPERETGANTGPKGVIADRNYHHQQQLQEHLSSQQAYNERMLAKAPMTTTYQQDKERERQEKIAQGVLDKDDEEDKTTLEKLRGDRLRELTGGKRASQVRKKMFGYLVEMNSTQYVDAIDAERKDVAIVIHIYSEYNPACKKLDGCLIQLAGRYATTKFIRIKARELDFDEEVCPTVLVYRAGDLIANLVMITFELSENYDDIEVEELLTKNKVLSPHDRCQREMSFFESSLDTSSFNVSSVTGELNMMSLGLGVGDGVASASSGARRGILSGNVREFRYQDLDDDDDE</sequence>
<protein>
    <recommendedName>
        <fullName evidence="4">Phosducin domain-containing protein</fullName>
    </recommendedName>
</protein>
<feature type="compositionally biased region" description="Acidic residues" evidence="3">
    <location>
        <begin position="80"/>
        <end position="89"/>
    </location>
</feature>
<dbReference type="GO" id="GO:0008277">
    <property type="term" value="P:regulation of G protein-coupled receptor signaling pathway"/>
    <property type="evidence" value="ECO:0007669"/>
    <property type="project" value="InterPro"/>
</dbReference>
<dbReference type="Proteomes" id="UP000749646">
    <property type="component" value="Unassembled WGS sequence"/>
</dbReference>
<dbReference type="InterPro" id="IPR001200">
    <property type="entry name" value="Phosducin"/>
</dbReference>
<evidence type="ECO:0000256" key="2">
    <source>
        <dbReference type="ARBA" id="ARBA00022553"/>
    </source>
</evidence>
<name>A0A9P6M9C8_9FUNG</name>
<feature type="domain" description="Phosducin" evidence="4">
    <location>
        <begin position="138"/>
        <end position="346"/>
    </location>
</feature>
<accession>A0A9P6M9C8</accession>
<dbReference type="InterPro" id="IPR023196">
    <property type="entry name" value="Phosducin_N_dom_sf"/>
</dbReference>
<dbReference type="InterPro" id="IPR051499">
    <property type="entry name" value="Phosducin-like_reg"/>
</dbReference>
<comment type="similarity">
    <text evidence="1">Belongs to the phosducin family.</text>
</comment>
<dbReference type="AlphaFoldDB" id="A0A9P6M9C8"/>
<feature type="compositionally biased region" description="Gly residues" evidence="3">
    <location>
        <begin position="115"/>
        <end position="130"/>
    </location>
</feature>
<dbReference type="SUPFAM" id="SSF52833">
    <property type="entry name" value="Thioredoxin-like"/>
    <property type="match status" value="1"/>
</dbReference>